<protein>
    <recommendedName>
        <fullName evidence="2">Sialate O-acetylesterase domain-containing protein</fullName>
    </recommendedName>
</protein>
<dbReference type="InterPro" id="IPR005181">
    <property type="entry name" value="SASA"/>
</dbReference>
<evidence type="ECO:0000313" key="3">
    <source>
        <dbReference type="EMBL" id="KAJ7374707.1"/>
    </source>
</evidence>
<dbReference type="InterPro" id="IPR039329">
    <property type="entry name" value="SIAE"/>
</dbReference>
<dbReference type="InterPro" id="IPR036514">
    <property type="entry name" value="SGNH_hydro_sf"/>
</dbReference>
<dbReference type="AlphaFoldDB" id="A0A9W9Z449"/>
<comment type="caution">
    <text evidence="3">The sequence shown here is derived from an EMBL/GenBank/DDBJ whole genome shotgun (WGS) entry which is preliminary data.</text>
</comment>
<dbReference type="GO" id="GO:0005975">
    <property type="term" value="P:carbohydrate metabolic process"/>
    <property type="evidence" value="ECO:0007669"/>
    <property type="project" value="TreeGrafter"/>
</dbReference>
<dbReference type="GO" id="GO:0001681">
    <property type="term" value="F:sialate O-acetylesterase activity"/>
    <property type="evidence" value="ECO:0007669"/>
    <property type="project" value="InterPro"/>
</dbReference>
<name>A0A9W9Z449_9CNID</name>
<proteinExistence type="predicted"/>
<dbReference type="Pfam" id="PF03629">
    <property type="entry name" value="SASA"/>
    <property type="match status" value="1"/>
</dbReference>
<dbReference type="OrthoDB" id="42638at2759"/>
<sequence length="229" mass="25254">MVLQMKPFSAMVWGFGQTGQKVDVRLGSEVQTTEVVEGPEGSGIWKVTLDSQGAGGPHTITATSRVGNVTVTITLEDVLFGDVWVCSGQSNMQFAVSQVVNATEAFEEANNYPEIRLFTASLMMSSTPLYELKEVEQPWSIASSKTVNGGVWKYFSAVCWFYGKNLYDEFKRPIGLIATNWGGTPVEAWSSPDALKKCNITGDKVEHLYLSPEEKQFSAQVHILYCTML</sequence>
<evidence type="ECO:0000259" key="2">
    <source>
        <dbReference type="Pfam" id="PF03629"/>
    </source>
</evidence>
<dbReference type="Proteomes" id="UP001163046">
    <property type="component" value="Unassembled WGS sequence"/>
</dbReference>
<accession>A0A9W9Z449</accession>
<gene>
    <name evidence="3" type="ORF">OS493_005050</name>
</gene>
<reference evidence="3" key="1">
    <citation type="submission" date="2023-01" db="EMBL/GenBank/DDBJ databases">
        <title>Genome assembly of the deep-sea coral Lophelia pertusa.</title>
        <authorList>
            <person name="Herrera S."/>
            <person name="Cordes E."/>
        </authorList>
    </citation>
    <scope>NUCLEOTIDE SEQUENCE</scope>
    <source>
        <strain evidence="3">USNM1676648</strain>
        <tissue evidence="3">Polyp</tissue>
    </source>
</reference>
<keyword evidence="4" id="KW-1185">Reference proteome</keyword>
<feature type="domain" description="Sialate O-acetylesterase" evidence="2">
    <location>
        <begin position="82"/>
        <end position="192"/>
    </location>
</feature>
<dbReference type="EMBL" id="MU826827">
    <property type="protein sequence ID" value="KAJ7374707.1"/>
    <property type="molecule type" value="Genomic_DNA"/>
</dbReference>
<dbReference type="PANTHER" id="PTHR22901:SF0">
    <property type="entry name" value="SIALATE O-ACETYLESTERASE"/>
    <property type="match status" value="1"/>
</dbReference>
<dbReference type="SUPFAM" id="SSF52266">
    <property type="entry name" value="SGNH hydrolase"/>
    <property type="match status" value="1"/>
</dbReference>
<evidence type="ECO:0000313" key="4">
    <source>
        <dbReference type="Proteomes" id="UP001163046"/>
    </source>
</evidence>
<keyword evidence="1" id="KW-0378">Hydrolase</keyword>
<organism evidence="3 4">
    <name type="scientific">Desmophyllum pertusum</name>
    <dbReference type="NCBI Taxonomy" id="174260"/>
    <lineage>
        <taxon>Eukaryota</taxon>
        <taxon>Metazoa</taxon>
        <taxon>Cnidaria</taxon>
        <taxon>Anthozoa</taxon>
        <taxon>Hexacorallia</taxon>
        <taxon>Scleractinia</taxon>
        <taxon>Caryophylliina</taxon>
        <taxon>Caryophylliidae</taxon>
        <taxon>Desmophyllum</taxon>
    </lineage>
</organism>
<dbReference type="Gene3D" id="3.40.50.1110">
    <property type="entry name" value="SGNH hydrolase"/>
    <property type="match status" value="1"/>
</dbReference>
<evidence type="ECO:0000256" key="1">
    <source>
        <dbReference type="ARBA" id="ARBA00022801"/>
    </source>
</evidence>
<dbReference type="PANTHER" id="PTHR22901">
    <property type="entry name" value="SIALATE O-ACETYLESTERASE"/>
    <property type="match status" value="1"/>
</dbReference>